<dbReference type="Proteomes" id="UP000887458">
    <property type="component" value="Unassembled WGS sequence"/>
</dbReference>
<proteinExistence type="predicted"/>
<feature type="chain" id="PRO_5046617223" evidence="1">
    <location>
        <begin position="18"/>
        <end position="71"/>
    </location>
</feature>
<evidence type="ECO:0000313" key="2">
    <source>
        <dbReference type="EMBL" id="KAH9424092.1"/>
    </source>
</evidence>
<keyword evidence="1" id="KW-0732">Signal</keyword>
<organism evidence="2 3">
    <name type="scientific">Dermatophagoides pteronyssinus</name>
    <name type="common">European house dust mite</name>
    <dbReference type="NCBI Taxonomy" id="6956"/>
    <lineage>
        <taxon>Eukaryota</taxon>
        <taxon>Metazoa</taxon>
        <taxon>Ecdysozoa</taxon>
        <taxon>Arthropoda</taxon>
        <taxon>Chelicerata</taxon>
        <taxon>Arachnida</taxon>
        <taxon>Acari</taxon>
        <taxon>Acariformes</taxon>
        <taxon>Sarcoptiformes</taxon>
        <taxon>Astigmata</taxon>
        <taxon>Psoroptidia</taxon>
        <taxon>Analgoidea</taxon>
        <taxon>Pyroglyphidae</taxon>
        <taxon>Dermatophagoidinae</taxon>
        <taxon>Dermatophagoides</taxon>
    </lineage>
</organism>
<feature type="signal peptide" evidence="1">
    <location>
        <begin position="1"/>
        <end position="17"/>
    </location>
</feature>
<keyword evidence="3" id="KW-1185">Reference proteome</keyword>
<evidence type="ECO:0000313" key="3">
    <source>
        <dbReference type="Proteomes" id="UP000887458"/>
    </source>
</evidence>
<comment type="caution">
    <text evidence="2">The sequence shown here is derived from an EMBL/GenBank/DDBJ whole genome shotgun (WGS) entry which is preliminary data.</text>
</comment>
<name>A0ABQ8JNT3_DERPT</name>
<protein>
    <submittedName>
        <fullName evidence="2">Uncharacterized protein</fullName>
    </submittedName>
</protein>
<evidence type="ECO:0000256" key="1">
    <source>
        <dbReference type="SAM" id="SignalP"/>
    </source>
</evidence>
<reference evidence="2 3" key="1">
    <citation type="journal article" date="2018" name="J. Allergy Clin. Immunol.">
        <title>High-quality assembly of Dermatophagoides pteronyssinus genome and transcriptome reveals a wide range of novel allergens.</title>
        <authorList>
            <person name="Liu X.Y."/>
            <person name="Yang K.Y."/>
            <person name="Wang M.Q."/>
            <person name="Kwok J.S."/>
            <person name="Zeng X."/>
            <person name="Yang Z."/>
            <person name="Xiao X.J."/>
            <person name="Lau C.P."/>
            <person name="Li Y."/>
            <person name="Huang Z.M."/>
            <person name="Ba J.G."/>
            <person name="Yim A.K."/>
            <person name="Ouyang C.Y."/>
            <person name="Ngai S.M."/>
            <person name="Chan T.F."/>
            <person name="Leung E.L."/>
            <person name="Liu L."/>
            <person name="Liu Z.G."/>
            <person name="Tsui S.K."/>
        </authorList>
    </citation>
    <scope>NUCLEOTIDE SEQUENCE [LARGE SCALE GENOMIC DNA]</scope>
    <source>
        <strain evidence="2">Derp</strain>
    </source>
</reference>
<gene>
    <name evidence="2" type="ORF">DERP_008940</name>
</gene>
<reference evidence="2 3" key="2">
    <citation type="journal article" date="2022" name="Mol. Biol. Evol.">
        <title>Comparative Genomics Reveals Insights into the Divergent Evolution of Astigmatic Mites and Household Pest Adaptations.</title>
        <authorList>
            <person name="Xiong Q."/>
            <person name="Wan A.T."/>
            <person name="Liu X."/>
            <person name="Fung C.S."/>
            <person name="Xiao X."/>
            <person name="Malainual N."/>
            <person name="Hou J."/>
            <person name="Wang L."/>
            <person name="Wang M."/>
            <person name="Yang K.Y."/>
            <person name="Cui Y."/>
            <person name="Leung E.L."/>
            <person name="Nong W."/>
            <person name="Shin S.K."/>
            <person name="Au S.W."/>
            <person name="Jeong K.Y."/>
            <person name="Chew F.T."/>
            <person name="Hui J.H."/>
            <person name="Leung T.F."/>
            <person name="Tungtrongchitr A."/>
            <person name="Zhong N."/>
            <person name="Liu Z."/>
            <person name="Tsui S.K."/>
        </authorList>
    </citation>
    <scope>NUCLEOTIDE SEQUENCE [LARGE SCALE GENOMIC DNA]</scope>
    <source>
        <strain evidence="2">Derp</strain>
    </source>
</reference>
<accession>A0ABQ8JNT3</accession>
<sequence>MKTNIILLSLLKSHVFALKEENHKLNENEKKVLEKKLSRIKKEMTLEIRSKIITLHSYMIDLICDCPKFKI</sequence>
<dbReference type="EMBL" id="NJHN03000030">
    <property type="protein sequence ID" value="KAH9424092.1"/>
    <property type="molecule type" value="Genomic_DNA"/>
</dbReference>